<proteinExistence type="inferred from homology"/>
<evidence type="ECO:0000256" key="10">
    <source>
        <dbReference type="SAM" id="Phobius"/>
    </source>
</evidence>
<feature type="transmembrane region" description="Helical" evidence="10">
    <location>
        <begin position="110"/>
        <end position="131"/>
    </location>
</feature>
<dbReference type="GO" id="GO:0042923">
    <property type="term" value="F:neuropeptide binding"/>
    <property type="evidence" value="ECO:0007669"/>
    <property type="project" value="TreeGrafter"/>
</dbReference>
<evidence type="ECO:0000313" key="13">
    <source>
        <dbReference type="Proteomes" id="UP001201812"/>
    </source>
</evidence>
<dbReference type="PRINTS" id="PR01012">
    <property type="entry name" value="NRPEPTIDEYR"/>
</dbReference>
<dbReference type="PANTHER" id="PTHR24235">
    <property type="entry name" value="NEUROPEPTIDE Y RECEPTOR"/>
    <property type="match status" value="1"/>
</dbReference>
<dbReference type="SMART" id="SM01381">
    <property type="entry name" value="7TM_GPCR_Srsx"/>
    <property type="match status" value="1"/>
</dbReference>
<feature type="transmembrane region" description="Helical" evidence="10">
    <location>
        <begin position="294"/>
        <end position="318"/>
    </location>
</feature>
<gene>
    <name evidence="12" type="ORF">DdX_04960</name>
</gene>
<keyword evidence="4 10" id="KW-1133">Transmembrane helix</keyword>
<evidence type="ECO:0000256" key="1">
    <source>
        <dbReference type="ARBA" id="ARBA00004141"/>
    </source>
</evidence>
<evidence type="ECO:0000259" key="11">
    <source>
        <dbReference type="PROSITE" id="PS50262"/>
    </source>
</evidence>
<reference evidence="12" key="1">
    <citation type="submission" date="2022-01" db="EMBL/GenBank/DDBJ databases">
        <title>Genome Sequence Resource for Two Populations of Ditylenchus destructor, the Migratory Endoparasitic Phytonematode.</title>
        <authorList>
            <person name="Zhang H."/>
            <person name="Lin R."/>
            <person name="Xie B."/>
        </authorList>
    </citation>
    <scope>NUCLEOTIDE SEQUENCE</scope>
    <source>
        <strain evidence="12">BazhouSP</strain>
    </source>
</reference>
<comment type="subcellular location">
    <subcellularLocation>
        <location evidence="1">Membrane</location>
        <topology evidence="1">Multi-pass membrane protein</topology>
    </subcellularLocation>
</comment>
<dbReference type="CDD" id="cd15203">
    <property type="entry name" value="7tmA_NPYR-like"/>
    <property type="match status" value="1"/>
</dbReference>
<dbReference type="Pfam" id="PF00001">
    <property type="entry name" value="7tm_1"/>
    <property type="match status" value="1"/>
</dbReference>
<organism evidence="12 13">
    <name type="scientific">Ditylenchus destructor</name>
    <dbReference type="NCBI Taxonomy" id="166010"/>
    <lineage>
        <taxon>Eukaryota</taxon>
        <taxon>Metazoa</taxon>
        <taxon>Ecdysozoa</taxon>
        <taxon>Nematoda</taxon>
        <taxon>Chromadorea</taxon>
        <taxon>Rhabditida</taxon>
        <taxon>Tylenchina</taxon>
        <taxon>Tylenchomorpha</taxon>
        <taxon>Sphaerularioidea</taxon>
        <taxon>Anguinidae</taxon>
        <taxon>Anguininae</taxon>
        <taxon>Ditylenchus</taxon>
    </lineage>
</organism>
<evidence type="ECO:0000256" key="6">
    <source>
        <dbReference type="ARBA" id="ARBA00023136"/>
    </source>
</evidence>
<dbReference type="InterPro" id="IPR017452">
    <property type="entry name" value="GPCR_Rhodpsn_7TM"/>
</dbReference>
<dbReference type="PROSITE" id="PS50262">
    <property type="entry name" value="G_PROTEIN_RECEP_F1_2"/>
    <property type="match status" value="1"/>
</dbReference>
<dbReference type="PRINTS" id="PR00237">
    <property type="entry name" value="GPCRRHODOPSN"/>
</dbReference>
<evidence type="ECO:0000313" key="12">
    <source>
        <dbReference type="EMBL" id="KAI1720714.1"/>
    </source>
</evidence>
<name>A0AAD4R784_9BILA</name>
<dbReference type="AlphaFoldDB" id="A0AAD4R784"/>
<dbReference type="PANTHER" id="PTHR24235:SF23">
    <property type="entry name" value="G-PROTEIN COUPLED RECEPTORS FAMILY 1 PROFILE DOMAIN-CONTAINING PROTEIN"/>
    <property type="match status" value="1"/>
</dbReference>
<evidence type="ECO:0000256" key="9">
    <source>
        <dbReference type="RuleBase" id="RU000688"/>
    </source>
</evidence>
<keyword evidence="3 9" id="KW-0812">Transmembrane</keyword>
<feature type="transmembrane region" description="Helical" evidence="10">
    <location>
        <begin position="202"/>
        <end position="225"/>
    </location>
</feature>
<dbReference type="InterPro" id="IPR000611">
    <property type="entry name" value="NPY_rcpt"/>
</dbReference>
<evidence type="ECO:0000256" key="3">
    <source>
        <dbReference type="ARBA" id="ARBA00022692"/>
    </source>
</evidence>
<keyword evidence="7 9" id="KW-0675">Receptor</keyword>
<accession>A0AAD4R784</accession>
<keyword evidence="13" id="KW-1185">Reference proteome</keyword>
<comment type="caution">
    <text evidence="12">The sequence shown here is derived from an EMBL/GenBank/DDBJ whole genome shotgun (WGS) entry which is preliminary data.</text>
</comment>
<dbReference type="GO" id="GO:0004983">
    <property type="term" value="F:neuropeptide Y receptor activity"/>
    <property type="evidence" value="ECO:0007669"/>
    <property type="project" value="InterPro"/>
</dbReference>
<dbReference type="InterPro" id="IPR000276">
    <property type="entry name" value="GPCR_Rhodpsn"/>
</dbReference>
<feature type="transmembrane region" description="Helical" evidence="10">
    <location>
        <begin position="258"/>
        <end position="282"/>
    </location>
</feature>
<comment type="similarity">
    <text evidence="2 9">Belongs to the G-protein coupled receptor 1 family.</text>
</comment>
<keyword evidence="5 9" id="KW-0297">G-protein coupled receptor</keyword>
<feature type="domain" description="G-protein coupled receptors family 1 profile" evidence="11">
    <location>
        <begin position="52"/>
        <end position="316"/>
    </location>
</feature>
<dbReference type="GO" id="GO:0043005">
    <property type="term" value="C:neuron projection"/>
    <property type="evidence" value="ECO:0007669"/>
    <property type="project" value="TreeGrafter"/>
</dbReference>
<feature type="transmembrane region" description="Helical" evidence="10">
    <location>
        <begin position="72"/>
        <end position="98"/>
    </location>
</feature>
<dbReference type="GO" id="GO:0005886">
    <property type="term" value="C:plasma membrane"/>
    <property type="evidence" value="ECO:0007669"/>
    <property type="project" value="TreeGrafter"/>
</dbReference>
<feature type="transmembrane region" description="Helical" evidence="10">
    <location>
        <begin position="39"/>
        <end position="60"/>
    </location>
</feature>
<evidence type="ECO:0000256" key="5">
    <source>
        <dbReference type="ARBA" id="ARBA00023040"/>
    </source>
</evidence>
<evidence type="ECO:0000256" key="7">
    <source>
        <dbReference type="ARBA" id="ARBA00023170"/>
    </source>
</evidence>
<dbReference type="EMBL" id="JAKKPZ010000005">
    <property type="protein sequence ID" value="KAI1720714.1"/>
    <property type="molecule type" value="Genomic_DNA"/>
</dbReference>
<keyword evidence="8 9" id="KW-0807">Transducer</keyword>
<feature type="transmembrane region" description="Helical" evidence="10">
    <location>
        <begin position="152"/>
        <end position="170"/>
    </location>
</feature>
<evidence type="ECO:0000256" key="4">
    <source>
        <dbReference type="ARBA" id="ARBA00022989"/>
    </source>
</evidence>
<dbReference type="Proteomes" id="UP001201812">
    <property type="component" value="Unassembled WGS sequence"/>
</dbReference>
<evidence type="ECO:0000256" key="8">
    <source>
        <dbReference type="ARBA" id="ARBA00023224"/>
    </source>
</evidence>
<dbReference type="Gene3D" id="1.20.1070.10">
    <property type="entry name" value="Rhodopsin 7-helix transmembrane proteins"/>
    <property type="match status" value="1"/>
</dbReference>
<sequence>MYSEGPINNDNHEDEEPCVDVNEIMAIFGDWTLRLDVQMIFSTIYVIIFVVGLIGNGLLIGTIRKRMTVANVFLLNLATSDLLLCITALPITPVLAFVKRWIFGNVMCKLVPLCQGISVLISSYCLCLIAVDRYRSIVTPLKEPWTVYQAQVFMALCWAGSVTISSPLFLTQRLQKIVLGNTTLCGEFCGEYDWPQDTRIKLFYGSALLVVQYLIPVSIMTFCYWKILQKVRQDWIVSSGSMLTEAQQAQTSIRKRRVMYVLILMVSVFMASWMPLTIVNILRDIGVGFLDIQMYFKLLNAHAIAMTSIVSNPLLYFWMSKRHRRALKDDMFWFTNVRRQQQMGLLEKFAPSPSLGILYRKSLERHLLSTKYNPYRRGTLADPTCMSREKALQEMHANCFLLVPLMPLCVPPSNRSSSNAGFKDPSVIFRQRL</sequence>
<protein>
    <submittedName>
        <fullName evidence="12">7 transmembrane receptor (Rhodopsin family) domain-containing protein</fullName>
    </submittedName>
</protein>
<keyword evidence="6 10" id="KW-0472">Membrane</keyword>
<dbReference type="SUPFAM" id="SSF81321">
    <property type="entry name" value="Family A G protein-coupled receptor-like"/>
    <property type="match status" value="1"/>
</dbReference>
<evidence type="ECO:0000256" key="2">
    <source>
        <dbReference type="ARBA" id="ARBA00010663"/>
    </source>
</evidence>
<dbReference type="PROSITE" id="PS00237">
    <property type="entry name" value="G_PROTEIN_RECEP_F1_1"/>
    <property type="match status" value="1"/>
</dbReference>